<reference evidence="8 9" key="1">
    <citation type="submission" date="2016-10" db="EMBL/GenBank/DDBJ databases">
        <authorList>
            <person name="de Groot N.N."/>
        </authorList>
    </citation>
    <scope>NUCLEOTIDE SEQUENCE [LARGE SCALE GENOMIC DNA]</scope>
    <source>
        <strain evidence="8 9">DSM 16981</strain>
    </source>
</reference>
<evidence type="ECO:0000256" key="5">
    <source>
        <dbReference type="ARBA" id="ARBA00023136"/>
    </source>
</evidence>
<keyword evidence="5 6" id="KW-0472">Membrane</keyword>
<evidence type="ECO:0000256" key="2">
    <source>
        <dbReference type="ARBA" id="ARBA00022448"/>
    </source>
</evidence>
<feature type="transmembrane region" description="Helical" evidence="6">
    <location>
        <begin position="83"/>
        <end position="101"/>
    </location>
</feature>
<feature type="domain" description="Major facilitator superfamily (MFS) profile" evidence="7">
    <location>
        <begin position="17"/>
        <end position="431"/>
    </location>
</feature>
<protein>
    <submittedName>
        <fullName evidence="8">MFS transporter, ACS family, D-galactonate transporter</fullName>
    </submittedName>
</protein>
<evidence type="ECO:0000313" key="9">
    <source>
        <dbReference type="Proteomes" id="UP000199309"/>
    </source>
</evidence>
<feature type="transmembrane region" description="Helical" evidence="6">
    <location>
        <begin position="12"/>
        <end position="30"/>
    </location>
</feature>
<feature type="transmembrane region" description="Helical" evidence="6">
    <location>
        <begin position="314"/>
        <end position="333"/>
    </location>
</feature>
<dbReference type="OrthoDB" id="105228at2"/>
<feature type="transmembrane region" description="Helical" evidence="6">
    <location>
        <begin position="144"/>
        <end position="168"/>
    </location>
</feature>
<evidence type="ECO:0000256" key="6">
    <source>
        <dbReference type="SAM" id="Phobius"/>
    </source>
</evidence>
<dbReference type="AlphaFoldDB" id="A0A1G9WVB0"/>
<keyword evidence="2" id="KW-0813">Transport</keyword>
<dbReference type="GO" id="GO:0022857">
    <property type="term" value="F:transmembrane transporter activity"/>
    <property type="evidence" value="ECO:0007669"/>
    <property type="project" value="InterPro"/>
</dbReference>
<dbReference type="PANTHER" id="PTHR11662:SF399">
    <property type="entry name" value="FI19708P1-RELATED"/>
    <property type="match status" value="1"/>
</dbReference>
<feature type="transmembrane region" description="Helical" evidence="6">
    <location>
        <begin position="50"/>
        <end position="71"/>
    </location>
</feature>
<dbReference type="EMBL" id="FNHQ01000016">
    <property type="protein sequence ID" value="SDM88400.1"/>
    <property type="molecule type" value="Genomic_DNA"/>
</dbReference>
<feature type="transmembrane region" description="Helical" evidence="6">
    <location>
        <begin position="405"/>
        <end position="426"/>
    </location>
</feature>
<dbReference type="InterPro" id="IPR036259">
    <property type="entry name" value="MFS_trans_sf"/>
</dbReference>
<dbReference type="InterPro" id="IPR050382">
    <property type="entry name" value="MFS_Na/Anion_cotransporter"/>
</dbReference>
<evidence type="ECO:0000313" key="8">
    <source>
        <dbReference type="EMBL" id="SDM88400.1"/>
    </source>
</evidence>
<evidence type="ECO:0000256" key="1">
    <source>
        <dbReference type="ARBA" id="ARBA00004651"/>
    </source>
</evidence>
<dbReference type="RefSeq" id="WP_091650550.1">
    <property type="nucleotide sequence ID" value="NZ_FNHQ01000016.1"/>
</dbReference>
<keyword evidence="3 6" id="KW-0812">Transmembrane</keyword>
<feature type="transmembrane region" description="Helical" evidence="6">
    <location>
        <begin position="339"/>
        <end position="363"/>
    </location>
</feature>
<dbReference type="Gene3D" id="1.20.1250.20">
    <property type="entry name" value="MFS general substrate transporter like domains"/>
    <property type="match status" value="2"/>
</dbReference>
<comment type="subcellular location">
    <subcellularLocation>
        <location evidence="1">Cell membrane</location>
        <topology evidence="1">Multi-pass membrane protein</topology>
    </subcellularLocation>
</comment>
<feature type="transmembrane region" description="Helical" evidence="6">
    <location>
        <begin position="279"/>
        <end position="302"/>
    </location>
</feature>
<dbReference type="STRING" id="349095.SAMN05660299_01686"/>
<proteinExistence type="predicted"/>
<dbReference type="Pfam" id="PF07690">
    <property type="entry name" value="MFS_1"/>
    <property type="match status" value="1"/>
</dbReference>
<organism evidence="8 9">
    <name type="scientific">Megasphaera paucivorans</name>
    <dbReference type="NCBI Taxonomy" id="349095"/>
    <lineage>
        <taxon>Bacteria</taxon>
        <taxon>Bacillati</taxon>
        <taxon>Bacillota</taxon>
        <taxon>Negativicutes</taxon>
        <taxon>Veillonellales</taxon>
        <taxon>Veillonellaceae</taxon>
        <taxon>Megasphaera</taxon>
    </lineage>
</organism>
<dbReference type="CDD" id="cd17319">
    <property type="entry name" value="MFS_ExuT_GudP_like"/>
    <property type="match status" value="1"/>
</dbReference>
<dbReference type="GO" id="GO:0005886">
    <property type="term" value="C:plasma membrane"/>
    <property type="evidence" value="ECO:0007669"/>
    <property type="project" value="UniProtKB-SubCell"/>
</dbReference>
<keyword evidence="9" id="KW-1185">Reference proteome</keyword>
<sequence>MSPLTNAIKSTNVRWHVFFTLFALCTVNYVDRAVLSICMPDIQSDLSLDPAIVGLVLSAFFWGYAAMQIPVGWLLDKFHADKLIICSGILWGIFQIITGAFAASAKMFMALRVMLGISEAPIYPGGTKMQSIWLTSKERGRGSALMDTGAALGNAIGGPIVILFMGWFGGWRGALIGAGIFTLCIVLGGSRFLKGTPDTNPYINETERNYLKNELEKEYHSEAIKEGKVEKVSWTKYLTSRNFWCMIIGFFALDSYWFGLMTWGPNYLAQAQGLDIKAIGGAVLMIFGVGVVVELIGGVVTDKWRASGASLNKVLKTIMCTMAAGMAISMYFLSRADSITSALVWLTLGVSFERWCGMLFFVIPPTISQKNHVGTVAGSMNFAGNMGGVLIPIIIGFIVSMTGSYFVALMMFVGFGVAIIITTLLLDFDNKVGSDIQAQSVAGVTAKQTE</sequence>
<accession>A0A1G9WVB0</accession>
<dbReference type="SUPFAM" id="SSF103473">
    <property type="entry name" value="MFS general substrate transporter"/>
    <property type="match status" value="1"/>
</dbReference>
<feature type="transmembrane region" description="Helical" evidence="6">
    <location>
        <begin position="243"/>
        <end position="259"/>
    </location>
</feature>
<name>A0A1G9WVB0_9FIRM</name>
<dbReference type="Proteomes" id="UP000199309">
    <property type="component" value="Unassembled WGS sequence"/>
</dbReference>
<dbReference type="InterPro" id="IPR020846">
    <property type="entry name" value="MFS_dom"/>
</dbReference>
<evidence type="ECO:0000259" key="7">
    <source>
        <dbReference type="PROSITE" id="PS50850"/>
    </source>
</evidence>
<dbReference type="PANTHER" id="PTHR11662">
    <property type="entry name" value="SOLUTE CARRIER FAMILY 17"/>
    <property type="match status" value="1"/>
</dbReference>
<keyword evidence="4 6" id="KW-1133">Transmembrane helix</keyword>
<evidence type="ECO:0000256" key="4">
    <source>
        <dbReference type="ARBA" id="ARBA00022989"/>
    </source>
</evidence>
<feature type="transmembrane region" description="Helical" evidence="6">
    <location>
        <begin position="375"/>
        <end position="399"/>
    </location>
</feature>
<feature type="transmembrane region" description="Helical" evidence="6">
    <location>
        <begin position="174"/>
        <end position="193"/>
    </location>
</feature>
<dbReference type="InterPro" id="IPR011701">
    <property type="entry name" value="MFS"/>
</dbReference>
<evidence type="ECO:0000256" key="3">
    <source>
        <dbReference type="ARBA" id="ARBA00022692"/>
    </source>
</evidence>
<gene>
    <name evidence="8" type="ORF">SAMN05660299_01686</name>
</gene>
<dbReference type="PROSITE" id="PS50850">
    <property type="entry name" value="MFS"/>
    <property type="match status" value="1"/>
</dbReference>